<keyword evidence="2" id="KW-1133">Transmembrane helix</keyword>
<name>B8BM20_ORYSI</name>
<protein>
    <submittedName>
        <fullName evidence="3">Uncharacterized protein</fullName>
    </submittedName>
</protein>
<feature type="compositionally biased region" description="Low complexity" evidence="1">
    <location>
        <begin position="84"/>
        <end position="98"/>
    </location>
</feature>
<keyword evidence="2" id="KW-0812">Transmembrane</keyword>
<evidence type="ECO:0000256" key="2">
    <source>
        <dbReference type="SAM" id="Phobius"/>
    </source>
</evidence>
<feature type="compositionally biased region" description="Low complexity" evidence="1">
    <location>
        <begin position="117"/>
        <end position="141"/>
    </location>
</feature>
<feature type="region of interest" description="Disordered" evidence="1">
    <location>
        <begin position="341"/>
        <end position="401"/>
    </location>
</feature>
<feature type="region of interest" description="Disordered" evidence="1">
    <location>
        <begin position="245"/>
        <end position="266"/>
    </location>
</feature>
<evidence type="ECO:0000313" key="3">
    <source>
        <dbReference type="EMBL" id="EEC68862.1"/>
    </source>
</evidence>
<keyword evidence="2" id="KW-0472">Membrane</keyword>
<feature type="compositionally biased region" description="Basic and acidic residues" evidence="1">
    <location>
        <begin position="384"/>
        <end position="401"/>
    </location>
</feature>
<accession>B8BM20</accession>
<sequence>MGPLKLHQLLAHRRHFTPSRRHSPPSPPPSLSISLAVSVARPGVSSPSSVVAFSAPSVEARLPAIAAFSPARVSTPPCEPPRSPSSSPTPFSSESPHVAAPPPVTVATFSLPPALSVASPPPATAATSSSLSTPAPFSTPLGDPASPSGISRAPPYPAATRVGTPSGEFHLRPQHRATRRRRAFVLLAIPLLAVGLLPHAWLQPRPSPPTIAPAAVWESPQSIAHKRRTQPLDPMATHAWFPFVPMPPQAPPSEQEEDSPLDNSGSMKDEMIHLYLNNSTMALAIPREACLLGAPRCHGIGMLVGAFSICKEQEQVREAILEERLMLTAFLLTYSEPHAGEGVLGVQEDDGGGKDTEGGGDANGTGGGEGGANGRRRRRQGKRTGTEGAEKAARVGEADGD</sequence>
<dbReference type="Gramene" id="BGIOSGA036635-TA">
    <property type="protein sequence ID" value="BGIOSGA036635-PA"/>
    <property type="gene ID" value="BGIOSGA036635"/>
</dbReference>
<feature type="transmembrane region" description="Helical" evidence="2">
    <location>
        <begin position="183"/>
        <end position="202"/>
    </location>
</feature>
<gene>
    <name evidence="3" type="ORF">OsI_37463</name>
</gene>
<dbReference type="HOGENOM" id="CLU_687708_0_0_1"/>
<keyword evidence="4" id="KW-1185">Reference proteome</keyword>
<feature type="compositionally biased region" description="Gly residues" evidence="1">
    <location>
        <begin position="359"/>
        <end position="373"/>
    </location>
</feature>
<dbReference type="Proteomes" id="UP000007015">
    <property type="component" value="Chromosome 12"/>
</dbReference>
<evidence type="ECO:0000256" key="1">
    <source>
        <dbReference type="SAM" id="MobiDB-lite"/>
    </source>
</evidence>
<feature type="region of interest" description="Disordered" evidence="1">
    <location>
        <begin position="117"/>
        <end position="175"/>
    </location>
</feature>
<organism evidence="3 4">
    <name type="scientific">Oryza sativa subsp. indica</name>
    <name type="common">Rice</name>
    <dbReference type="NCBI Taxonomy" id="39946"/>
    <lineage>
        <taxon>Eukaryota</taxon>
        <taxon>Viridiplantae</taxon>
        <taxon>Streptophyta</taxon>
        <taxon>Embryophyta</taxon>
        <taxon>Tracheophyta</taxon>
        <taxon>Spermatophyta</taxon>
        <taxon>Magnoliopsida</taxon>
        <taxon>Liliopsida</taxon>
        <taxon>Poales</taxon>
        <taxon>Poaceae</taxon>
        <taxon>BOP clade</taxon>
        <taxon>Oryzoideae</taxon>
        <taxon>Oryzeae</taxon>
        <taxon>Oryzinae</taxon>
        <taxon>Oryza</taxon>
        <taxon>Oryza sativa</taxon>
    </lineage>
</organism>
<dbReference type="EMBL" id="CM000137">
    <property type="protein sequence ID" value="EEC68862.1"/>
    <property type="molecule type" value="Genomic_DNA"/>
</dbReference>
<evidence type="ECO:0000313" key="4">
    <source>
        <dbReference type="Proteomes" id="UP000007015"/>
    </source>
</evidence>
<feature type="region of interest" description="Disordered" evidence="1">
    <location>
        <begin position="72"/>
        <end position="99"/>
    </location>
</feature>
<proteinExistence type="predicted"/>
<reference evidence="3 4" key="1">
    <citation type="journal article" date="2005" name="PLoS Biol.">
        <title>The genomes of Oryza sativa: a history of duplications.</title>
        <authorList>
            <person name="Yu J."/>
            <person name="Wang J."/>
            <person name="Lin W."/>
            <person name="Li S."/>
            <person name="Li H."/>
            <person name="Zhou J."/>
            <person name="Ni P."/>
            <person name="Dong W."/>
            <person name="Hu S."/>
            <person name="Zeng C."/>
            <person name="Zhang J."/>
            <person name="Zhang Y."/>
            <person name="Li R."/>
            <person name="Xu Z."/>
            <person name="Li S."/>
            <person name="Li X."/>
            <person name="Zheng H."/>
            <person name="Cong L."/>
            <person name="Lin L."/>
            <person name="Yin J."/>
            <person name="Geng J."/>
            <person name="Li G."/>
            <person name="Shi J."/>
            <person name="Liu J."/>
            <person name="Lv H."/>
            <person name="Li J."/>
            <person name="Wang J."/>
            <person name="Deng Y."/>
            <person name="Ran L."/>
            <person name="Shi X."/>
            <person name="Wang X."/>
            <person name="Wu Q."/>
            <person name="Li C."/>
            <person name="Ren X."/>
            <person name="Wang J."/>
            <person name="Wang X."/>
            <person name="Li D."/>
            <person name="Liu D."/>
            <person name="Zhang X."/>
            <person name="Ji Z."/>
            <person name="Zhao W."/>
            <person name="Sun Y."/>
            <person name="Zhang Z."/>
            <person name="Bao J."/>
            <person name="Han Y."/>
            <person name="Dong L."/>
            <person name="Ji J."/>
            <person name="Chen P."/>
            <person name="Wu S."/>
            <person name="Liu J."/>
            <person name="Xiao Y."/>
            <person name="Bu D."/>
            <person name="Tan J."/>
            <person name="Yang L."/>
            <person name="Ye C."/>
            <person name="Zhang J."/>
            <person name="Xu J."/>
            <person name="Zhou Y."/>
            <person name="Yu Y."/>
            <person name="Zhang B."/>
            <person name="Zhuang S."/>
            <person name="Wei H."/>
            <person name="Liu B."/>
            <person name="Lei M."/>
            <person name="Yu H."/>
            <person name="Li Y."/>
            <person name="Xu H."/>
            <person name="Wei S."/>
            <person name="He X."/>
            <person name="Fang L."/>
            <person name="Zhang Z."/>
            <person name="Zhang Y."/>
            <person name="Huang X."/>
            <person name="Su Z."/>
            <person name="Tong W."/>
            <person name="Li J."/>
            <person name="Tong Z."/>
            <person name="Li S."/>
            <person name="Ye J."/>
            <person name="Wang L."/>
            <person name="Fang L."/>
            <person name="Lei T."/>
            <person name="Chen C."/>
            <person name="Chen H."/>
            <person name="Xu Z."/>
            <person name="Li H."/>
            <person name="Huang H."/>
            <person name="Zhang F."/>
            <person name="Xu H."/>
            <person name="Li N."/>
            <person name="Zhao C."/>
            <person name="Li S."/>
            <person name="Dong L."/>
            <person name="Huang Y."/>
            <person name="Li L."/>
            <person name="Xi Y."/>
            <person name="Qi Q."/>
            <person name="Li W."/>
            <person name="Zhang B."/>
            <person name="Hu W."/>
            <person name="Zhang Y."/>
            <person name="Tian X."/>
            <person name="Jiao Y."/>
            <person name="Liang X."/>
            <person name="Jin J."/>
            <person name="Gao L."/>
            <person name="Zheng W."/>
            <person name="Hao B."/>
            <person name="Liu S."/>
            <person name="Wang W."/>
            <person name="Yuan L."/>
            <person name="Cao M."/>
            <person name="McDermott J."/>
            <person name="Samudrala R."/>
            <person name="Wang J."/>
            <person name="Wong G.K."/>
            <person name="Yang H."/>
        </authorList>
    </citation>
    <scope>NUCLEOTIDE SEQUENCE [LARGE SCALE GENOMIC DNA]</scope>
    <source>
        <strain evidence="4">cv. 93-11</strain>
    </source>
</reference>
<dbReference type="AlphaFoldDB" id="B8BM20"/>